<evidence type="ECO:0000313" key="2">
    <source>
        <dbReference type="Proteomes" id="UP000537718"/>
    </source>
</evidence>
<dbReference type="InterPro" id="IPR029044">
    <property type="entry name" value="Nucleotide-diphossugar_trans"/>
</dbReference>
<dbReference type="SUPFAM" id="SSF53448">
    <property type="entry name" value="Nucleotide-diphospho-sugar transferases"/>
    <property type="match status" value="1"/>
</dbReference>
<comment type="caution">
    <text evidence="1">The sequence shown here is derived from an EMBL/GenBank/DDBJ whole genome shotgun (WGS) entry which is preliminary data.</text>
</comment>
<name>A0A7W9DLR3_9SPHI</name>
<dbReference type="AlphaFoldDB" id="A0A7W9DLR3"/>
<accession>A0A7W9DLR3</accession>
<organism evidence="1 2">
    <name type="scientific">Pedobacter cryoconitis</name>
    <dbReference type="NCBI Taxonomy" id="188932"/>
    <lineage>
        <taxon>Bacteria</taxon>
        <taxon>Pseudomonadati</taxon>
        <taxon>Bacteroidota</taxon>
        <taxon>Sphingobacteriia</taxon>
        <taxon>Sphingobacteriales</taxon>
        <taxon>Sphingobacteriaceae</taxon>
        <taxon>Pedobacter</taxon>
    </lineage>
</organism>
<proteinExistence type="predicted"/>
<gene>
    <name evidence="1" type="ORF">HDE69_004672</name>
</gene>
<evidence type="ECO:0000313" key="1">
    <source>
        <dbReference type="EMBL" id="MBB5623586.1"/>
    </source>
</evidence>
<protein>
    <recommendedName>
        <fullName evidence="3">Glycosyl transferase family 2</fullName>
    </recommendedName>
</protein>
<reference evidence="1 2" key="1">
    <citation type="submission" date="2020-08" db="EMBL/GenBank/DDBJ databases">
        <title>Genomic Encyclopedia of Type Strains, Phase IV (KMG-V): Genome sequencing to study the core and pangenomes of soil and plant-associated prokaryotes.</title>
        <authorList>
            <person name="Whitman W."/>
        </authorList>
    </citation>
    <scope>NUCLEOTIDE SEQUENCE [LARGE SCALE GENOMIC DNA]</scope>
    <source>
        <strain evidence="1 2">MP7CTX6</strain>
    </source>
</reference>
<sequence>MGLINDNDYSAVLWNKNGKHRHYSKNILSFEFEEEDYDYLLFLKFENRLLDSILNIDALIMSLELIYNQNPTTFVILTPRKVPPLYAASEDEFVYSFSCNFQYFKRLASLFNTPSYLFTNILFELLDQISKDNSEFTGILIKQLPFEGDKVISVNSCNVVIPHRGDNEYLRNALSFLNHVDGTEIYVGIDQEVTENLLRLKKNYPNVSFYSFTPNPVGPYVIRNRLIDLSDNELVFFQDSDDIPCADRFVRISDYMKENGCQLCGSHELRLDYYDRTARSIRFPINVSRALETGPWHSLLHPASAITRKAFYDCGKLSEERTFGNDTKFLLSSFFILNNIRNVDEFFYIRKIHPGSLTTSPDTMIGSSIRKKLTRTWNSDFEEVRERGMKLENSSLKYEGSKLIFVVRKL</sequence>
<evidence type="ECO:0008006" key="3">
    <source>
        <dbReference type="Google" id="ProtNLM"/>
    </source>
</evidence>
<dbReference type="RefSeq" id="WP_183869672.1">
    <property type="nucleotide sequence ID" value="NZ_JACHCF010000013.1"/>
</dbReference>
<dbReference type="Gene3D" id="3.90.550.10">
    <property type="entry name" value="Spore Coat Polysaccharide Biosynthesis Protein SpsA, Chain A"/>
    <property type="match status" value="1"/>
</dbReference>
<dbReference type="Proteomes" id="UP000537718">
    <property type="component" value="Unassembled WGS sequence"/>
</dbReference>
<dbReference type="CDD" id="cd00761">
    <property type="entry name" value="Glyco_tranf_GTA_type"/>
    <property type="match status" value="1"/>
</dbReference>
<dbReference type="EMBL" id="JACHCF010000013">
    <property type="protein sequence ID" value="MBB5623586.1"/>
    <property type="molecule type" value="Genomic_DNA"/>
</dbReference>